<accession>A0A3D8TU78</accession>
<feature type="transmembrane region" description="Helical" evidence="1">
    <location>
        <begin position="344"/>
        <end position="364"/>
    </location>
</feature>
<evidence type="ECO:0000313" key="2">
    <source>
        <dbReference type="EMBL" id="RDX01366.1"/>
    </source>
</evidence>
<dbReference type="Pfam" id="PF13425">
    <property type="entry name" value="O-antigen_lig"/>
    <property type="match status" value="1"/>
</dbReference>
<keyword evidence="1" id="KW-0472">Membrane</keyword>
<dbReference type="RefSeq" id="WP_115753624.1">
    <property type="nucleotide sequence ID" value="NZ_LARY01000002.1"/>
</dbReference>
<feature type="transmembrane region" description="Helical" evidence="1">
    <location>
        <begin position="220"/>
        <end position="237"/>
    </location>
</feature>
<keyword evidence="3" id="KW-1185">Reference proteome</keyword>
<dbReference type="EMBL" id="LARY01000002">
    <property type="protein sequence ID" value="RDX01366.1"/>
    <property type="molecule type" value="Genomic_DNA"/>
</dbReference>
<organism evidence="2 3">
    <name type="scientific">Listeria kieliensis</name>
    <dbReference type="NCBI Taxonomy" id="1621700"/>
    <lineage>
        <taxon>Bacteria</taxon>
        <taxon>Bacillati</taxon>
        <taxon>Bacillota</taxon>
        <taxon>Bacilli</taxon>
        <taxon>Bacillales</taxon>
        <taxon>Listeriaceae</taxon>
        <taxon>Listeria</taxon>
    </lineage>
</organism>
<feature type="transmembrane region" description="Helical" evidence="1">
    <location>
        <begin position="371"/>
        <end position="389"/>
    </location>
</feature>
<feature type="transmembrane region" description="Helical" evidence="1">
    <location>
        <begin position="166"/>
        <end position="186"/>
    </location>
</feature>
<feature type="transmembrane region" description="Helical" evidence="1">
    <location>
        <begin position="34"/>
        <end position="52"/>
    </location>
</feature>
<keyword evidence="1" id="KW-1133">Transmembrane helix</keyword>
<feature type="transmembrane region" description="Helical" evidence="1">
    <location>
        <begin position="97"/>
        <end position="116"/>
    </location>
</feature>
<dbReference type="InterPro" id="IPR049504">
    <property type="entry name" value="O-antigen_lig"/>
</dbReference>
<protein>
    <submittedName>
        <fullName evidence="2">Uncharacterized protein</fullName>
    </submittedName>
</protein>
<reference evidence="3" key="1">
    <citation type="submission" date="2015-04" db="EMBL/GenBank/DDBJ databases">
        <authorList>
            <person name="Schardt J."/>
            <person name="Mueller-Herbst S."/>
            <person name="Scherer S."/>
            <person name="Huptas C."/>
        </authorList>
    </citation>
    <scope>NUCLEOTIDE SEQUENCE [LARGE SCALE GENOMIC DNA]</scope>
    <source>
        <strain evidence="3">Kiel-L1</strain>
    </source>
</reference>
<feature type="transmembrane region" description="Helical" evidence="1">
    <location>
        <begin position="246"/>
        <end position="268"/>
    </location>
</feature>
<keyword evidence="1" id="KW-0812">Transmembrane</keyword>
<evidence type="ECO:0000313" key="3">
    <source>
        <dbReference type="Proteomes" id="UP000257055"/>
    </source>
</evidence>
<name>A0A3D8TU78_9LIST</name>
<proteinExistence type="predicted"/>
<feature type="transmembrane region" description="Helical" evidence="1">
    <location>
        <begin position="64"/>
        <end position="85"/>
    </location>
</feature>
<dbReference type="AlphaFoldDB" id="A0A3D8TU78"/>
<feature type="transmembrane region" description="Helical" evidence="1">
    <location>
        <begin position="128"/>
        <end position="146"/>
    </location>
</feature>
<evidence type="ECO:0000256" key="1">
    <source>
        <dbReference type="SAM" id="Phobius"/>
    </source>
</evidence>
<gene>
    <name evidence="2" type="ORF">UR08_10650</name>
</gene>
<feature type="transmembrane region" description="Helical" evidence="1">
    <location>
        <begin position="193"/>
        <end position="214"/>
    </location>
</feature>
<dbReference type="Proteomes" id="UP000257055">
    <property type="component" value="Unassembled WGS sequence"/>
</dbReference>
<comment type="caution">
    <text evidence="2">The sequence shown here is derived from an EMBL/GenBank/DDBJ whole genome shotgun (WGS) entry which is preliminary data.</text>
</comment>
<sequence length="419" mass="48121">MKKRMPYSVIFFMCLVLVFPIVDIANGFLLTMGLMLPVGVLYRLFFFVFLILSILSKPIPKSSYTLVTFVFVIGNSLIFLLQSIFLENTTGWIIDDFGVFVKYFLGVLISYFVYQQRSNFPNYYYEKLFHALNFLFILGLLVPYFLGVGTQTYEASNAGYKGYFFAQNDLSCAFIIFITFTGYHLIQKIKNKWDFSAAFILFLFASDIYCLLLIGMKTGVIYGLVVMLYVMFMLMFGKNTSILKRIIAWGSSILFVFWMILHGVGKILQMVEGTYNRMVYFYYLYDGNLVKLLTSSRSEFLEGGMNFFLQDNHLIFTLFGGQGFTYRQENFGRLGLIEMDFFDIFFGIGFGGIILFLIFIGYFIKLAFQKELMSVYSVILVVVLLYSFFAGHVFFSALSSTMLGLVCGGIVSKLKINSM</sequence>